<dbReference type="EMBL" id="CAACYI010000001">
    <property type="protein sequence ID" value="VFB15776.1"/>
    <property type="molecule type" value="Genomic_DNA"/>
</dbReference>
<evidence type="ECO:0000256" key="1">
    <source>
        <dbReference type="SAM" id="Coils"/>
    </source>
</evidence>
<dbReference type="SUPFAM" id="SSF160527">
    <property type="entry name" value="V-type ATPase subunit E-like"/>
    <property type="match status" value="1"/>
</dbReference>
<gene>
    <name evidence="2" type="ORF">NCTC13150_00280</name>
</gene>
<evidence type="ECO:0008006" key="4">
    <source>
        <dbReference type="Google" id="ProtNLM"/>
    </source>
</evidence>
<reference evidence="2 3" key="1">
    <citation type="submission" date="2019-02" db="EMBL/GenBank/DDBJ databases">
        <authorList>
            <consortium name="Pathogen Informatics"/>
        </authorList>
    </citation>
    <scope>NUCLEOTIDE SEQUENCE [LARGE SCALE GENOMIC DNA]</scope>
    <source>
        <strain evidence="2 3">3012STDY7089603</strain>
    </source>
</reference>
<evidence type="ECO:0000313" key="3">
    <source>
        <dbReference type="Proteomes" id="UP000377798"/>
    </source>
</evidence>
<keyword evidence="3" id="KW-1185">Reference proteome</keyword>
<dbReference type="Proteomes" id="UP000377798">
    <property type="component" value="Unassembled WGS sequence"/>
</dbReference>
<comment type="caution">
    <text evidence="2">The sequence shown here is derived from an EMBL/GenBank/DDBJ whole genome shotgun (WGS) entry which is preliminary data.</text>
</comment>
<evidence type="ECO:0000313" key="2">
    <source>
        <dbReference type="EMBL" id="VFB15776.1"/>
    </source>
</evidence>
<name>A0A8H2QRE6_9FIRM</name>
<organism evidence="2 3">
    <name type="scientific">Urinicoccus massiliensis</name>
    <dbReference type="NCBI Taxonomy" id="1723382"/>
    <lineage>
        <taxon>Bacteria</taxon>
        <taxon>Bacillati</taxon>
        <taxon>Bacillota</taxon>
        <taxon>Tissierellia</taxon>
        <taxon>Tissierellales</taxon>
        <taxon>Peptoniphilaceae</taxon>
        <taxon>Urinicoccus</taxon>
    </lineage>
</organism>
<dbReference type="InterPro" id="IPR038495">
    <property type="entry name" value="ATPase_E_C"/>
</dbReference>
<accession>A0A8H2QRE6</accession>
<dbReference type="RefSeq" id="WP_034440758.1">
    <property type="nucleotide sequence ID" value="NZ_CAACYI010000001.1"/>
</dbReference>
<dbReference type="AlphaFoldDB" id="A0A8H2QRE6"/>
<feature type="coiled-coil region" evidence="1">
    <location>
        <begin position="17"/>
        <end position="51"/>
    </location>
</feature>
<protein>
    <recommendedName>
        <fullName evidence="4">V/A-type H+-transporting ATPase subunit E</fullName>
    </recommendedName>
</protein>
<proteinExistence type="predicted"/>
<dbReference type="Gene3D" id="3.30.2320.30">
    <property type="entry name" value="ATP synthase, E subunit, C-terminal"/>
    <property type="match status" value="1"/>
</dbReference>
<keyword evidence="1" id="KW-0175">Coiled coil</keyword>
<sequence>MIYLEKKIAIFNEMVYLKKEKESKEKIEAEKARLDQALADKTREMDQKEKDLIARRIQLAKEQGYDQVMNTKEETRIEVLKKEQALFQDFIASLKEKLKAFRESEAYVQREGDIFKGILADVNEERITVHLMDQDRDRLEGAFNKIAEEEGVHLDFVPLEKKALGGFMVSDKEESFFINASFQAKIDSLNYELGKMLHNQLKVEGGMD</sequence>